<dbReference type="InterPro" id="IPR003777">
    <property type="entry name" value="XdhC_CoxI"/>
</dbReference>
<dbReference type="Gene3D" id="3.40.50.720">
    <property type="entry name" value="NAD(P)-binding Rossmann-like Domain"/>
    <property type="match status" value="1"/>
</dbReference>
<dbReference type="EMBL" id="UOEM01000031">
    <property type="protein sequence ID" value="VAW11335.1"/>
    <property type="molecule type" value="Genomic_DNA"/>
</dbReference>
<dbReference type="InterPro" id="IPR014308">
    <property type="entry name" value="Xanthine_DH_XdhC"/>
</dbReference>
<organism evidence="3">
    <name type="scientific">hydrothermal vent metagenome</name>
    <dbReference type="NCBI Taxonomy" id="652676"/>
    <lineage>
        <taxon>unclassified sequences</taxon>
        <taxon>metagenomes</taxon>
        <taxon>ecological metagenomes</taxon>
    </lineage>
</organism>
<protein>
    <submittedName>
        <fullName evidence="3">Xanthine and CO dehydrogenases maturation factor, XdhC/CoxF family</fullName>
    </submittedName>
</protein>
<sequence>MSAWLDHLAKQLELGETVILITTVKVEGSAPREVGATMVVGKSAIFGTIGGGELEWRAMELARVLLDRKAVGGRAVTNVLGPDLGQCCGGRVTLTYEPFAPGDLDWVRQLQRAGSEPQGAGRALLIILKSNEIKRSVVPAPQLGFTAEVSDGIVSLVQRIAPDRQPLWLFGAGHVGRALARALAPLPFAVTWVDARQNGFAGCDDHGAKMLTMPIPDLGVSEAPAGTFFLVMTHGHDVDEEICAAILARDDFAYLGLIGSATKKAQFNSRLAGRGLGAEALARLHCPIGIAGLKGKDPNTIASSVVADLLLRLGGKPKQTNEF</sequence>
<gene>
    <name evidence="3" type="ORF">MNBD_ALPHA09-677</name>
</gene>
<evidence type="ECO:0000259" key="2">
    <source>
        <dbReference type="Pfam" id="PF13478"/>
    </source>
</evidence>
<dbReference type="PANTHER" id="PTHR30388">
    <property type="entry name" value="ALDEHYDE OXIDOREDUCTASE MOLYBDENUM COFACTOR ASSEMBLY PROTEIN"/>
    <property type="match status" value="1"/>
</dbReference>
<feature type="domain" description="XdhC- CoxI" evidence="1">
    <location>
        <begin position="13"/>
        <end position="68"/>
    </location>
</feature>
<accession>A0A3B0SZ59</accession>
<dbReference type="Pfam" id="PF13478">
    <property type="entry name" value="XdhC_C"/>
    <property type="match status" value="1"/>
</dbReference>
<dbReference type="AlphaFoldDB" id="A0A3B0SZ59"/>
<dbReference type="Pfam" id="PF02625">
    <property type="entry name" value="XdhC_CoxI"/>
    <property type="match status" value="1"/>
</dbReference>
<dbReference type="NCBIfam" id="TIGR02964">
    <property type="entry name" value="xanthine_xdhC"/>
    <property type="match status" value="1"/>
</dbReference>
<reference evidence="3" key="1">
    <citation type="submission" date="2018-06" db="EMBL/GenBank/DDBJ databases">
        <authorList>
            <person name="Zhirakovskaya E."/>
        </authorList>
    </citation>
    <scope>NUCLEOTIDE SEQUENCE</scope>
</reference>
<name>A0A3B0SZ59_9ZZZZ</name>
<dbReference type="InterPro" id="IPR052698">
    <property type="entry name" value="MoCofactor_Util/Proc"/>
</dbReference>
<evidence type="ECO:0000313" key="3">
    <source>
        <dbReference type="EMBL" id="VAW11335.1"/>
    </source>
</evidence>
<evidence type="ECO:0000259" key="1">
    <source>
        <dbReference type="Pfam" id="PF02625"/>
    </source>
</evidence>
<dbReference type="InterPro" id="IPR027051">
    <property type="entry name" value="XdhC_Rossmann_dom"/>
</dbReference>
<proteinExistence type="predicted"/>
<feature type="domain" description="XdhC Rossmann" evidence="2">
    <location>
        <begin position="167"/>
        <end position="309"/>
    </location>
</feature>
<dbReference type="PANTHER" id="PTHR30388:SF6">
    <property type="entry name" value="XANTHINE DEHYDROGENASE SUBUNIT A-RELATED"/>
    <property type="match status" value="1"/>
</dbReference>